<evidence type="ECO:0000256" key="11">
    <source>
        <dbReference type="PIRSR" id="PIRSR000350-2"/>
    </source>
</evidence>
<gene>
    <name evidence="17" type="primary">lpdA</name>
    <name evidence="17" type="ORF">D3878_13950</name>
</gene>
<evidence type="ECO:0000256" key="13">
    <source>
        <dbReference type="PIRSR" id="PIRSR000350-4"/>
    </source>
</evidence>
<sequence length="470" mass="49204">MNQSVDLNVDLVVIGGGPGGYTAAFRAADLGMSVALVEKRNVLGGVCLNAGCIPSKALLQAAKLLEEVAEWNERGLEFGKPVIKLDRLRDWKDSVVSKLAGGLSGLASKRGVKVLSGEGVFAGPNILEVAGQGSVRFNKAIIAVGSRPVRLPFLPDHPGIMDSTSALALEDLPKRLLVLGGGVIGLEMASIYASLGSEVSVAELTDGLLPGCDRDLVRPLEKRLGARLKAIMTGTRVKAVETLQEGFKVVFEGAKAPSPQIYDRILSAAGRRPNGDGLHADKAGVNVDAQGFIKVDSAQRTNVPHIFAIGDVVGNPMLAHKASYEAKIAAELASGMHVTNSAKVIPSVVYTDPEVAWVGLNETAAKRDGIAFEKATFPWMASGRSLTMGRDEGVTKILVDPVTRALLGVGIVGPHAGDLIAEATLAIETGCEPGDVGLTIHPHPSLSETFAFAAEAYEGTLTELYIGRKG</sequence>
<dbReference type="PANTHER" id="PTHR22912">
    <property type="entry name" value="DISULFIDE OXIDOREDUCTASE"/>
    <property type="match status" value="1"/>
</dbReference>
<keyword evidence="12" id="KW-0547">Nucleotide-binding</keyword>
<comment type="miscellaneous">
    <text evidence="14">The active site is a redox-active disulfide bond.</text>
</comment>
<dbReference type="RefSeq" id="WP_119787899.1">
    <property type="nucleotide sequence ID" value="NZ_QYUQ01000002.1"/>
</dbReference>
<feature type="binding site" evidence="12">
    <location>
        <position position="311"/>
    </location>
    <ligand>
        <name>FAD</name>
        <dbReference type="ChEBI" id="CHEBI:57692"/>
    </ligand>
</feature>
<comment type="catalytic activity">
    <reaction evidence="10 14">
        <text>N(6)-[(R)-dihydrolipoyl]-L-lysyl-[protein] + NAD(+) = N(6)-[(R)-lipoyl]-L-lysyl-[protein] + NADH + H(+)</text>
        <dbReference type="Rhea" id="RHEA:15045"/>
        <dbReference type="Rhea" id="RHEA-COMP:10474"/>
        <dbReference type="Rhea" id="RHEA-COMP:10475"/>
        <dbReference type="ChEBI" id="CHEBI:15378"/>
        <dbReference type="ChEBI" id="CHEBI:57540"/>
        <dbReference type="ChEBI" id="CHEBI:57945"/>
        <dbReference type="ChEBI" id="CHEBI:83099"/>
        <dbReference type="ChEBI" id="CHEBI:83100"/>
        <dbReference type="EC" id="1.8.1.4"/>
    </reaction>
</comment>
<accession>A0A3A3G9F8</accession>
<evidence type="ECO:0000256" key="10">
    <source>
        <dbReference type="ARBA" id="ARBA00049187"/>
    </source>
</evidence>
<dbReference type="InterPro" id="IPR050151">
    <property type="entry name" value="Class-I_Pyr_Nuc-Dis_Oxidored"/>
</dbReference>
<feature type="binding site" evidence="12">
    <location>
        <position position="203"/>
    </location>
    <ligand>
        <name>NAD(+)</name>
        <dbReference type="ChEBI" id="CHEBI:57540"/>
    </ligand>
</feature>
<dbReference type="EC" id="1.8.1.4" evidence="2 14"/>
<feature type="disulfide bond" description="Redox-active" evidence="13">
    <location>
        <begin position="47"/>
        <end position="52"/>
    </location>
</feature>
<keyword evidence="18" id="KW-1185">Reference proteome</keyword>
<dbReference type="InterPro" id="IPR016156">
    <property type="entry name" value="FAD/NAD-linked_Rdtase_dimer_sf"/>
</dbReference>
<dbReference type="GO" id="GO:0006103">
    <property type="term" value="P:2-oxoglutarate metabolic process"/>
    <property type="evidence" value="ECO:0007669"/>
    <property type="project" value="TreeGrafter"/>
</dbReference>
<evidence type="ECO:0000256" key="14">
    <source>
        <dbReference type="RuleBase" id="RU003692"/>
    </source>
</evidence>
<feature type="binding site" evidence="12">
    <location>
        <begin position="317"/>
        <end position="320"/>
    </location>
    <ligand>
        <name>FAD</name>
        <dbReference type="ChEBI" id="CHEBI:57692"/>
    </ligand>
</feature>
<evidence type="ECO:0000313" key="17">
    <source>
        <dbReference type="EMBL" id="RJG04424.1"/>
    </source>
</evidence>
<dbReference type="InterPro" id="IPR006258">
    <property type="entry name" value="Lipoamide_DH"/>
</dbReference>
<evidence type="ECO:0000256" key="9">
    <source>
        <dbReference type="ARBA" id="ARBA00023284"/>
    </source>
</evidence>
<dbReference type="InterPro" id="IPR001100">
    <property type="entry name" value="Pyr_nuc-diS_OxRdtase"/>
</dbReference>
<dbReference type="NCBIfam" id="TIGR01350">
    <property type="entry name" value="lipoamide_DH"/>
    <property type="match status" value="1"/>
</dbReference>
<dbReference type="GO" id="GO:0050660">
    <property type="term" value="F:flavin adenine dinucleotide binding"/>
    <property type="evidence" value="ECO:0007669"/>
    <property type="project" value="InterPro"/>
</dbReference>
<evidence type="ECO:0000259" key="15">
    <source>
        <dbReference type="Pfam" id="PF02852"/>
    </source>
</evidence>
<dbReference type="PRINTS" id="PR00368">
    <property type="entry name" value="FADPNR"/>
</dbReference>
<dbReference type="InterPro" id="IPR012999">
    <property type="entry name" value="Pyr_OxRdtase_I_AS"/>
</dbReference>
<keyword evidence="5 12" id="KW-0274">FAD</keyword>
<keyword evidence="6 14" id="KW-0560">Oxidoreductase</keyword>
<dbReference type="OrthoDB" id="178496at2"/>
<comment type="cofactor">
    <cofactor evidence="12 14">
        <name>FAD</name>
        <dbReference type="ChEBI" id="CHEBI:57692"/>
    </cofactor>
    <text evidence="12 14">Binds 1 FAD per subunit.</text>
</comment>
<keyword evidence="9 14" id="KW-0676">Redox-active center</keyword>
<keyword evidence="4 14" id="KW-0285">Flavoprotein</keyword>
<evidence type="ECO:0000256" key="2">
    <source>
        <dbReference type="ARBA" id="ARBA00012608"/>
    </source>
</evidence>
<dbReference type="InterPro" id="IPR036188">
    <property type="entry name" value="FAD/NAD-bd_sf"/>
</dbReference>
<evidence type="ECO:0000256" key="1">
    <source>
        <dbReference type="ARBA" id="ARBA00007532"/>
    </source>
</evidence>
<reference evidence="18" key="1">
    <citation type="submission" date="2018-09" db="EMBL/GenBank/DDBJ databases">
        <authorList>
            <person name="Zhu H."/>
        </authorList>
    </citation>
    <scope>NUCLEOTIDE SEQUENCE [LARGE SCALE GENOMIC DNA]</scope>
    <source>
        <strain evidence="18">K1S02-23</strain>
    </source>
</reference>
<dbReference type="PIRSF" id="PIRSF000350">
    <property type="entry name" value="Mercury_reductase_MerA"/>
    <property type="match status" value="1"/>
</dbReference>
<comment type="caution">
    <text evidence="17">The sequence shown here is derived from an EMBL/GenBank/DDBJ whole genome shotgun (WGS) entry which is preliminary data.</text>
</comment>
<keyword evidence="7 12" id="KW-0520">NAD</keyword>
<name>A0A3A3G9F8_9BURK</name>
<dbReference type="PRINTS" id="PR00411">
    <property type="entry name" value="PNDRDTASEI"/>
</dbReference>
<evidence type="ECO:0000256" key="5">
    <source>
        <dbReference type="ARBA" id="ARBA00022827"/>
    </source>
</evidence>
<dbReference type="FunFam" id="3.30.390.30:FF:000001">
    <property type="entry name" value="Dihydrolipoyl dehydrogenase"/>
    <property type="match status" value="1"/>
</dbReference>
<dbReference type="Pfam" id="PF07992">
    <property type="entry name" value="Pyr_redox_2"/>
    <property type="match status" value="1"/>
</dbReference>
<dbReference type="InterPro" id="IPR023753">
    <property type="entry name" value="FAD/NAD-binding_dom"/>
</dbReference>
<evidence type="ECO:0000256" key="7">
    <source>
        <dbReference type="ARBA" id="ARBA00023027"/>
    </source>
</evidence>
<dbReference type="Proteomes" id="UP000266327">
    <property type="component" value="Unassembled WGS sequence"/>
</dbReference>
<dbReference type="GO" id="GO:0004148">
    <property type="term" value="F:dihydrolipoyl dehydrogenase (NADH) activity"/>
    <property type="evidence" value="ECO:0007669"/>
    <property type="project" value="UniProtKB-EC"/>
</dbReference>
<proteinExistence type="inferred from homology"/>
<dbReference type="Gene3D" id="3.30.390.30">
    <property type="match status" value="1"/>
</dbReference>
<feature type="domain" description="FAD/NAD(P)-binding" evidence="16">
    <location>
        <begin position="10"/>
        <end position="326"/>
    </location>
</feature>
<dbReference type="PROSITE" id="PS00076">
    <property type="entry name" value="PYRIDINE_REDOX_1"/>
    <property type="match status" value="1"/>
</dbReference>
<dbReference type="SUPFAM" id="SSF55424">
    <property type="entry name" value="FAD/NAD-linked reductases, dimerisation (C-terminal) domain"/>
    <property type="match status" value="1"/>
</dbReference>
<keyword evidence="8" id="KW-1015">Disulfide bond</keyword>
<feature type="binding site" evidence="12">
    <location>
        <begin position="180"/>
        <end position="187"/>
    </location>
    <ligand>
        <name>NAD(+)</name>
        <dbReference type="ChEBI" id="CHEBI:57540"/>
    </ligand>
</feature>
<feature type="domain" description="Pyridine nucleotide-disulphide oxidoreductase dimerisation" evidence="15">
    <location>
        <begin position="345"/>
        <end position="451"/>
    </location>
</feature>
<evidence type="ECO:0000259" key="16">
    <source>
        <dbReference type="Pfam" id="PF07992"/>
    </source>
</evidence>
<evidence type="ECO:0000256" key="6">
    <source>
        <dbReference type="ARBA" id="ARBA00023002"/>
    </source>
</evidence>
<evidence type="ECO:0000256" key="8">
    <source>
        <dbReference type="ARBA" id="ARBA00023157"/>
    </source>
</evidence>
<dbReference type="SUPFAM" id="SSF51905">
    <property type="entry name" value="FAD/NAD(P)-binding domain"/>
    <property type="match status" value="1"/>
</dbReference>
<feature type="binding site" evidence="12">
    <location>
        <position position="56"/>
    </location>
    <ligand>
        <name>FAD</name>
        <dbReference type="ChEBI" id="CHEBI:57692"/>
    </ligand>
</feature>
<feature type="active site" description="Proton acceptor" evidence="11">
    <location>
        <position position="443"/>
    </location>
</feature>
<dbReference type="InterPro" id="IPR004099">
    <property type="entry name" value="Pyr_nucl-diS_OxRdtase_dimer"/>
</dbReference>
<evidence type="ECO:0000256" key="3">
    <source>
        <dbReference type="ARBA" id="ARBA00016961"/>
    </source>
</evidence>
<dbReference type="PANTHER" id="PTHR22912:SF160">
    <property type="entry name" value="DIHYDROLIPOYL DEHYDROGENASE"/>
    <property type="match status" value="1"/>
</dbReference>
<dbReference type="AlphaFoldDB" id="A0A3A3G9F8"/>
<comment type="similarity">
    <text evidence="1 14">Belongs to the class-I pyridine nucleotide-disulfide oxidoreductase family.</text>
</comment>
<protein>
    <recommendedName>
        <fullName evidence="3 14">Dihydrolipoyl dehydrogenase</fullName>
        <ecNumber evidence="2 14">1.8.1.4</ecNumber>
    </recommendedName>
</protein>
<dbReference type="Pfam" id="PF02852">
    <property type="entry name" value="Pyr_redox_dim"/>
    <property type="match status" value="1"/>
</dbReference>
<organism evidence="17 18">
    <name type="scientific">Noviherbaspirillum sedimenti</name>
    <dbReference type="NCBI Taxonomy" id="2320865"/>
    <lineage>
        <taxon>Bacteria</taxon>
        <taxon>Pseudomonadati</taxon>
        <taxon>Pseudomonadota</taxon>
        <taxon>Betaproteobacteria</taxon>
        <taxon>Burkholderiales</taxon>
        <taxon>Oxalobacteraceae</taxon>
        <taxon>Noviherbaspirillum</taxon>
    </lineage>
</organism>
<feature type="binding site" evidence="12">
    <location>
        <position position="119"/>
    </location>
    <ligand>
        <name>FAD</name>
        <dbReference type="ChEBI" id="CHEBI:57692"/>
    </ligand>
</feature>
<dbReference type="EMBL" id="QYUQ01000002">
    <property type="protein sequence ID" value="RJG04424.1"/>
    <property type="molecule type" value="Genomic_DNA"/>
</dbReference>
<evidence type="ECO:0000256" key="4">
    <source>
        <dbReference type="ARBA" id="ARBA00022630"/>
    </source>
</evidence>
<dbReference type="Gene3D" id="3.50.50.60">
    <property type="entry name" value="FAD/NAD(P)-binding domain"/>
    <property type="match status" value="2"/>
</dbReference>
<evidence type="ECO:0000313" key="18">
    <source>
        <dbReference type="Proteomes" id="UP000266327"/>
    </source>
</evidence>
<feature type="binding site" evidence="12">
    <location>
        <position position="270"/>
    </location>
    <ligand>
        <name>NAD(+)</name>
        <dbReference type="ChEBI" id="CHEBI:57540"/>
    </ligand>
</feature>
<evidence type="ECO:0000256" key="12">
    <source>
        <dbReference type="PIRSR" id="PIRSR000350-3"/>
    </source>
</evidence>